<dbReference type="InterPro" id="IPR032351">
    <property type="entry name" value="SAPI"/>
</dbReference>
<dbReference type="RefSeq" id="WP_342610437.1">
    <property type="nucleotide sequence ID" value="NZ_CP128355.1"/>
</dbReference>
<dbReference type="EMBL" id="CP128355">
    <property type="protein sequence ID" value="XAF70787.1"/>
    <property type="molecule type" value="Genomic_DNA"/>
</dbReference>
<gene>
    <name evidence="1" type="ORF">QQM35_01325</name>
</gene>
<accession>A0ABZ3EE63</accession>
<name>A0ABZ3EE63_9STAP</name>
<evidence type="ECO:0000313" key="2">
    <source>
        <dbReference type="Proteomes" id="UP001436297"/>
    </source>
</evidence>
<proteinExistence type="predicted"/>
<dbReference type="Proteomes" id="UP001436297">
    <property type="component" value="Chromosome"/>
</dbReference>
<dbReference type="InterPro" id="IPR043104">
    <property type="entry name" value="SAPI_N"/>
</dbReference>
<evidence type="ECO:0000313" key="1">
    <source>
        <dbReference type="EMBL" id="XAF70787.1"/>
    </source>
</evidence>
<reference evidence="1 2" key="1">
    <citation type="journal article" date="2024" name="Pathogens">
        <title>Staphylococcus hsinchuensis sp. nov., Isolated from Soymilk.</title>
        <authorList>
            <person name="Wang Y.T."/>
            <person name="Lin Y.C."/>
            <person name="Hsieh Y.H."/>
            <person name="Lin Y.T."/>
            <person name="Hamada M."/>
            <person name="Chen C.C."/>
            <person name="Liou J.S."/>
            <person name="Lee A.Y."/>
            <person name="Zhang W.L."/>
            <person name="Chen Y.T."/>
            <person name="Huang C.H."/>
        </authorList>
    </citation>
    <scope>NUCLEOTIDE SEQUENCE [LARGE SCALE GENOMIC DNA]</scope>
    <source>
        <strain evidence="1 2">H164</strain>
    </source>
</reference>
<dbReference type="Gene3D" id="3.30.1300.50">
    <property type="entry name" value="Putative mobile pathogenicity island, N-terminal domain"/>
    <property type="match status" value="1"/>
</dbReference>
<organism evidence="1 2">
    <name type="scientific">Staphylococcus hsinchuensis</name>
    <dbReference type="NCBI Taxonomy" id="3051183"/>
    <lineage>
        <taxon>Bacteria</taxon>
        <taxon>Bacillati</taxon>
        <taxon>Bacillota</taxon>
        <taxon>Bacilli</taxon>
        <taxon>Bacillales</taxon>
        <taxon>Staphylococcaceae</taxon>
        <taxon>Staphylococcus</taxon>
    </lineage>
</organism>
<evidence type="ECO:0008006" key="3">
    <source>
        <dbReference type="Google" id="ProtNLM"/>
    </source>
</evidence>
<keyword evidence="2" id="KW-1185">Reference proteome</keyword>
<protein>
    <recommendedName>
        <fullName evidence="3">Phage protein</fullName>
    </recommendedName>
</protein>
<dbReference type="Pfam" id="PF16560">
    <property type="entry name" value="SAPI"/>
    <property type="match status" value="1"/>
</dbReference>
<dbReference type="Gene3D" id="1.20.58.700">
    <property type="match status" value="1"/>
</dbReference>
<sequence>MYILELENDYFNNRGSEVLNLFMWAVSKYNDEAIQFKMKNDPFNMLFIYNNGKLFAKMDTEKNNKINEIFEVASIKHIERLLTSIEHNYTGIKLESGDMTLEEWIFNNLTEVYFLVGLETIAETQNANIFELTGRECNVEEVEGQQSCINDCIGVLEWCYQSAIALNNPSKEVVQALRLVTDYVQDEEVTESDFEKLKSTLMELKNANKTM</sequence>